<feature type="region of interest" description="Disordered" evidence="5">
    <location>
        <begin position="1"/>
        <end position="21"/>
    </location>
</feature>
<evidence type="ECO:0000256" key="2">
    <source>
        <dbReference type="ARBA" id="ARBA00023125"/>
    </source>
</evidence>
<feature type="domain" description="HTH tetR-type" evidence="6">
    <location>
        <begin position="25"/>
        <end position="85"/>
    </location>
</feature>
<gene>
    <name evidence="7" type="ORF">JWS13_01795</name>
</gene>
<dbReference type="Pfam" id="PF00440">
    <property type="entry name" value="TetR_N"/>
    <property type="match status" value="1"/>
</dbReference>
<dbReference type="InterPro" id="IPR050109">
    <property type="entry name" value="HTH-type_TetR-like_transc_reg"/>
</dbReference>
<accession>A0A974ZRA8</accession>
<dbReference type="Gene3D" id="1.10.10.60">
    <property type="entry name" value="Homeodomain-like"/>
    <property type="match status" value="1"/>
</dbReference>
<sequence length="226" mass="25824">MPGEGRKPKRPRGRPRFTEPSPEYVRRHDEIIETAAQVFHVSGYEAGSLDDVAAALDLRKPSLYYYVDSKAELLYLIFDRAISLALERLDELATIDDPAERLAAFIAHQVRIVAEERSLFSVFFENRPRLDDDYEVQIKTKERRYFRHFVAAVEHASGAGVIPKIDARFGAQAILGMSSWVYKWFDSDHDDATQVAGDFVELILRTRVQVDTVSFAKVLYPEARQS</sequence>
<evidence type="ECO:0000259" key="6">
    <source>
        <dbReference type="PROSITE" id="PS50977"/>
    </source>
</evidence>
<reference evidence="7 8" key="1">
    <citation type="journal article" date="2021" name="Microbiol. Resour. Announc.">
        <title>Complete Genome Sequences of Two Rhodococcus sp. Strains with Large and Linear Chromosomes, Isolated from Apple Rhizosphere.</title>
        <authorList>
            <person name="Benning S."/>
            <person name="Brugnone N."/>
            <person name="Siani R."/>
            <person name="Kublik S."/>
            <person name="Schloter M."/>
            <person name="Rad V."/>
        </authorList>
    </citation>
    <scope>NUCLEOTIDE SEQUENCE [LARGE SCALE GENOMIC DNA]</scope>
    <source>
        <strain evidence="7 8">R79</strain>
    </source>
</reference>
<dbReference type="EMBL" id="CP070614">
    <property type="protein sequence ID" value="QSE87399.1"/>
    <property type="molecule type" value="Genomic_DNA"/>
</dbReference>
<dbReference type="RefSeq" id="WP_005254516.1">
    <property type="nucleotide sequence ID" value="NZ_CP070614.1"/>
</dbReference>
<dbReference type="InterPro" id="IPR001647">
    <property type="entry name" value="HTH_TetR"/>
</dbReference>
<dbReference type="InterPro" id="IPR041490">
    <property type="entry name" value="KstR2_TetR_C"/>
</dbReference>
<dbReference type="Proteomes" id="UP000662986">
    <property type="component" value="Plasmid unnamed5"/>
</dbReference>
<dbReference type="PROSITE" id="PS50977">
    <property type="entry name" value="HTH_TETR_2"/>
    <property type="match status" value="1"/>
</dbReference>
<proteinExistence type="predicted"/>
<dbReference type="SUPFAM" id="SSF46689">
    <property type="entry name" value="Homeodomain-like"/>
    <property type="match status" value="1"/>
</dbReference>
<dbReference type="SUPFAM" id="SSF48498">
    <property type="entry name" value="Tetracyclin repressor-like, C-terminal domain"/>
    <property type="match status" value="1"/>
</dbReference>
<dbReference type="PRINTS" id="PR00455">
    <property type="entry name" value="HTHTETR"/>
</dbReference>
<feature type="DNA-binding region" description="H-T-H motif" evidence="4">
    <location>
        <begin position="48"/>
        <end position="67"/>
    </location>
</feature>
<evidence type="ECO:0000256" key="1">
    <source>
        <dbReference type="ARBA" id="ARBA00023015"/>
    </source>
</evidence>
<dbReference type="Gene3D" id="1.10.357.10">
    <property type="entry name" value="Tetracycline Repressor, domain 2"/>
    <property type="match status" value="1"/>
</dbReference>
<dbReference type="Pfam" id="PF17932">
    <property type="entry name" value="TetR_C_24"/>
    <property type="match status" value="1"/>
</dbReference>
<keyword evidence="7" id="KW-0614">Plasmid</keyword>
<dbReference type="InterPro" id="IPR009057">
    <property type="entry name" value="Homeodomain-like_sf"/>
</dbReference>
<keyword evidence="3" id="KW-0804">Transcription</keyword>
<evidence type="ECO:0000256" key="4">
    <source>
        <dbReference type="PROSITE-ProRule" id="PRU00335"/>
    </source>
</evidence>
<name>A0A974ZRA8_9NOCA</name>
<dbReference type="PANTHER" id="PTHR30055">
    <property type="entry name" value="HTH-TYPE TRANSCRIPTIONAL REGULATOR RUTR"/>
    <property type="match status" value="1"/>
</dbReference>
<evidence type="ECO:0000313" key="8">
    <source>
        <dbReference type="Proteomes" id="UP000662986"/>
    </source>
</evidence>
<evidence type="ECO:0000313" key="7">
    <source>
        <dbReference type="EMBL" id="QSE87399.1"/>
    </source>
</evidence>
<keyword evidence="2 4" id="KW-0238">DNA-binding</keyword>
<reference evidence="7 8" key="2">
    <citation type="journal article" date="2022" name="Arch. Microbiol.">
        <title>Rhodococcus pseudokoreensis sp. nov. isolated from the rhizosphere of young M26 apple rootstocks.</title>
        <authorList>
            <person name="Kampfer P."/>
            <person name="Glaeser S.P."/>
            <person name="Blom J."/>
            <person name="Wolf J."/>
            <person name="Benning S."/>
            <person name="Schloter M."/>
            <person name="Neumann-Schaal M."/>
        </authorList>
    </citation>
    <scope>NUCLEOTIDE SEQUENCE [LARGE SCALE GENOMIC DNA]</scope>
    <source>
        <strain evidence="7 8">R79</strain>
    </source>
</reference>
<organism evidence="7 8">
    <name type="scientific">Rhodococcus pseudokoreensis</name>
    <dbReference type="NCBI Taxonomy" id="2811421"/>
    <lineage>
        <taxon>Bacteria</taxon>
        <taxon>Bacillati</taxon>
        <taxon>Actinomycetota</taxon>
        <taxon>Actinomycetes</taxon>
        <taxon>Mycobacteriales</taxon>
        <taxon>Nocardiaceae</taxon>
        <taxon>Rhodococcus</taxon>
    </lineage>
</organism>
<geneLocation type="plasmid" evidence="7 8">
    <name>unnamed5</name>
</geneLocation>
<evidence type="ECO:0000256" key="5">
    <source>
        <dbReference type="SAM" id="MobiDB-lite"/>
    </source>
</evidence>
<dbReference type="InterPro" id="IPR036271">
    <property type="entry name" value="Tet_transcr_reg_TetR-rel_C_sf"/>
</dbReference>
<dbReference type="PANTHER" id="PTHR30055:SF234">
    <property type="entry name" value="HTH-TYPE TRANSCRIPTIONAL REGULATOR BETI"/>
    <property type="match status" value="1"/>
</dbReference>
<evidence type="ECO:0000256" key="3">
    <source>
        <dbReference type="ARBA" id="ARBA00023163"/>
    </source>
</evidence>
<protein>
    <submittedName>
        <fullName evidence="7">TetR family transcriptional regulator</fullName>
    </submittedName>
</protein>
<keyword evidence="8" id="KW-1185">Reference proteome</keyword>
<keyword evidence="1" id="KW-0805">Transcription regulation</keyword>